<dbReference type="InterPro" id="IPR015500">
    <property type="entry name" value="Peptidase_S8_subtilisin-rel"/>
</dbReference>
<feature type="domain" description="PA" evidence="10">
    <location>
        <begin position="389"/>
        <end position="464"/>
    </location>
</feature>
<name>A0A2G2V587_CAPBA</name>
<dbReference type="SUPFAM" id="SSF52743">
    <property type="entry name" value="Subtilisin-like"/>
    <property type="match status" value="1"/>
</dbReference>
<dbReference type="InterPro" id="IPR022398">
    <property type="entry name" value="Peptidase_S8_His-AS"/>
</dbReference>
<feature type="chain" id="PRO_5013834592" evidence="8">
    <location>
        <begin position="26"/>
        <end position="797"/>
    </location>
</feature>
<dbReference type="Gene3D" id="3.40.50.200">
    <property type="entry name" value="Peptidase S8/S53 domain"/>
    <property type="match status" value="1"/>
</dbReference>
<dbReference type="InterPro" id="IPR037045">
    <property type="entry name" value="S8pro/Inhibitor_I9_sf"/>
</dbReference>
<dbReference type="OrthoDB" id="10256524at2759"/>
<evidence type="ECO:0000256" key="4">
    <source>
        <dbReference type="ARBA" id="ARBA00022801"/>
    </source>
</evidence>
<keyword evidence="5 7" id="KW-0720">Serine protease</keyword>
<feature type="signal peptide" evidence="8">
    <location>
        <begin position="1"/>
        <end position="25"/>
    </location>
</feature>
<dbReference type="Pfam" id="PF17766">
    <property type="entry name" value="fn3_6"/>
    <property type="match status" value="1"/>
</dbReference>
<evidence type="ECO:0000313" key="13">
    <source>
        <dbReference type="EMBL" id="PHT28153.1"/>
    </source>
</evidence>
<dbReference type="PANTHER" id="PTHR10795">
    <property type="entry name" value="PROPROTEIN CONVERTASE SUBTILISIN/KEXIN"/>
    <property type="match status" value="1"/>
</dbReference>
<dbReference type="SUPFAM" id="SSF54897">
    <property type="entry name" value="Protease propeptides/inhibitors"/>
    <property type="match status" value="1"/>
</dbReference>
<proteinExistence type="inferred from homology"/>
<keyword evidence="4 7" id="KW-0378">Hydrolase</keyword>
<dbReference type="InterPro" id="IPR000209">
    <property type="entry name" value="Peptidase_S8/S53_dom"/>
</dbReference>
<evidence type="ECO:0000259" key="10">
    <source>
        <dbReference type="Pfam" id="PF02225"/>
    </source>
</evidence>
<protein>
    <submittedName>
        <fullName evidence="13">CO(2)-response secreted protease</fullName>
    </submittedName>
</protein>
<feature type="active site" description="Charge relay system" evidence="6 7">
    <location>
        <position position="210"/>
    </location>
</feature>
<keyword evidence="14" id="KW-1185">Reference proteome</keyword>
<dbReference type="CDD" id="cd04852">
    <property type="entry name" value="Peptidases_S8_3"/>
    <property type="match status" value="1"/>
</dbReference>
<keyword evidence="2 7" id="KW-0645">Protease</keyword>
<evidence type="ECO:0000256" key="8">
    <source>
        <dbReference type="SAM" id="SignalP"/>
    </source>
</evidence>
<dbReference type="InterPro" id="IPR041469">
    <property type="entry name" value="Subtilisin-like_FN3"/>
</dbReference>
<dbReference type="AlphaFoldDB" id="A0A2G2V587"/>
<dbReference type="InterPro" id="IPR003137">
    <property type="entry name" value="PA_domain"/>
</dbReference>
<keyword evidence="3 8" id="KW-0732">Signal</keyword>
<dbReference type="PRINTS" id="PR00723">
    <property type="entry name" value="SUBTILISIN"/>
</dbReference>
<dbReference type="Pfam" id="PF02225">
    <property type="entry name" value="PA"/>
    <property type="match status" value="1"/>
</dbReference>
<dbReference type="GO" id="GO:0004252">
    <property type="term" value="F:serine-type endopeptidase activity"/>
    <property type="evidence" value="ECO:0007669"/>
    <property type="project" value="UniProtKB-UniRule"/>
</dbReference>
<feature type="domain" description="Subtilisin-like protease fibronectin type-III" evidence="12">
    <location>
        <begin position="694"/>
        <end position="790"/>
    </location>
</feature>
<feature type="domain" description="Inhibitor I9" evidence="11">
    <location>
        <begin position="34"/>
        <end position="103"/>
    </location>
</feature>
<evidence type="ECO:0000256" key="5">
    <source>
        <dbReference type="ARBA" id="ARBA00022825"/>
    </source>
</evidence>
<dbReference type="Gene3D" id="2.60.40.2310">
    <property type="match status" value="1"/>
</dbReference>
<dbReference type="PROSITE" id="PS00138">
    <property type="entry name" value="SUBTILASE_SER"/>
    <property type="match status" value="1"/>
</dbReference>
<dbReference type="InterPro" id="IPR010259">
    <property type="entry name" value="S8pro/Inhibitor_I9"/>
</dbReference>
<sequence length="797" mass="84477">MKDVALLFFFCFCLVLVSLLREANAVSQEKNDGVYIVYMGAADSNHQAELMSSLIRRKKDAVVHSYSNGFSGFAARLSEAEAKAIAQRPGVVSVFPDPILQLHTTRSWDFLQYQTDVVINAGSISGSDNSSAKGADTIIGILDTGIWPESESFNDNDMSEVPSRWKGTCMESHDSSSFKCNKKLVGARFYDGSGDRSIRPFSTARDQNGHGTHVASTAAGNPISGASYYGLASGTAKGGSPGSRIAMYRVCMSDGCRGSAIMKAFDDAIADGVDVLSLSLGSSSGLEPAFSSDPIAIGAFHAVEKGILVACSAGNDGPDAGSVVNVAPWILTVAATTIDRDFETDIVLGGNKSIKGGGISFSNLTNSPVYPLISGDLAKSGDDDLSEQNARSCNPDSLDGKKVKGKIVLCDNRDGEYSLSMKVEEVRSKGGIGFIVVDDNARTVAPKFKSFPAAVVTEKDSNEILSYINSTKNPVASVLPTVSITKYKPAPVVAYFSSRGPAYNTHNLLKPDITAPGVAILAAWPANDTREAVAGQEPPLFNIISGTSMSCPHVSGIAAIVKAQNPSWSPSAIKSAIMTTGMKSNSPTTVIFSVYRLMSMPLDNLLQKSIQTNNLKAPITTVSGSVATPYDIGAGEASPSAVLNPGLVYETNTADYLEFLCSVGYNKSKIKLISNTVPDDFSCPTDSSSESVSQMNYPSIAVSNTKENEITKVTRTVTNVGQEDATYTASIKAPAGLEVQVIPIKLVFTNNSKKLSYEVSFKASSKPKEDLFGSITWTNGKYKVQSPFVVTTDLESV</sequence>
<dbReference type="EMBL" id="MLFT02000255">
    <property type="protein sequence ID" value="PHT28153.1"/>
    <property type="molecule type" value="Genomic_DNA"/>
</dbReference>
<dbReference type="Proteomes" id="UP000224567">
    <property type="component" value="Unassembled WGS sequence"/>
</dbReference>
<dbReference type="PROSITE" id="PS00137">
    <property type="entry name" value="SUBTILASE_HIS"/>
    <property type="match status" value="1"/>
</dbReference>
<comment type="caution">
    <text evidence="13">The sequence shown here is derived from an EMBL/GenBank/DDBJ whole genome shotgun (WGS) entry which is preliminary data.</text>
</comment>
<dbReference type="InterPro" id="IPR023828">
    <property type="entry name" value="Peptidase_S8_Ser-AS"/>
</dbReference>
<dbReference type="Gene3D" id="3.30.70.80">
    <property type="entry name" value="Peptidase S8 propeptide/proteinase inhibitor I9"/>
    <property type="match status" value="1"/>
</dbReference>
<dbReference type="InterPro" id="IPR034197">
    <property type="entry name" value="Peptidases_S8_3"/>
</dbReference>
<evidence type="ECO:0000259" key="12">
    <source>
        <dbReference type="Pfam" id="PF17766"/>
    </source>
</evidence>
<feature type="active site" description="Charge relay system" evidence="6 7">
    <location>
        <position position="143"/>
    </location>
</feature>
<dbReference type="CDD" id="cd02120">
    <property type="entry name" value="PA_subtilisin_like"/>
    <property type="match status" value="1"/>
</dbReference>
<reference evidence="13 14" key="1">
    <citation type="journal article" date="2017" name="Genome Biol.">
        <title>New reference genome sequences of hot pepper reveal the massive evolution of plant disease-resistance genes by retroduplication.</title>
        <authorList>
            <person name="Kim S."/>
            <person name="Park J."/>
            <person name="Yeom S.I."/>
            <person name="Kim Y.M."/>
            <person name="Seo E."/>
            <person name="Kim K.T."/>
            <person name="Kim M.S."/>
            <person name="Lee J.M."/>
            <person name="Cheong K."/>
            <person name="Shin H.S."/>
            <person name="Kim S.B."/>
            <person name="Han K."/>
            <person name="Lee J."/>
            <person name="Park M."/>
            <person name="Lee H.A."/>
            <person name="Lee H.Y."/>
            <person name="Lee Y."/>
            <person name="Oh S."/>
            <person name="Lee J.H."/>
            <person name="Choi E."/>
            <person name="Choi E."/>
            <person name="Lee S.E."/>
            <person name="Jeon J."/>
            <person name="Kim H."/>
            <person name="Choi G."/>
            <person name="Song H."/>
            <person name="Lee J."/>
            <person name="Lee S.C."/>
            <person name="Kwon J.K."/>
            <person name="Lee H.Y."/>
            <person name="Koo N."/>
            <person name="Hong Y."/>
            <person name="Kim R.W."/>
            <person name="Kang W.H."/>
            <person name="Huh J.H."/>
            <person name="Kang B.C."/>
            <person name="Yang T.J."/>
            <person name="Lee Y.H."/>
            <person name="Bennetzen J.L."/>
            <person name="Choi D."/>
        </authorList>
    </citation>
    <scope>NUCLEOTIDE SEQUENCE [LARGE SCALE GENOMIC DNA]</scope>
    <source>
        <strain evidence="14">cv. PBC81</strain>
    </source>
</reference>
<dbReference type="FunFam" id="3.50.30.30:FF:000005">
    <property type="entry name" value="subtilisin-like protease SBT1.5"/>
    <property type="match status" value="1"/>
</dbReference>
<reference evidence="14" key="2">
    <citation type="journal article" date="2017" name="J. Anim. Genet.">
        <title>Multiple reference genome sequences of hot pepper reveal the massive evolution of plant disease resistance genes by retroduplication.</title>
        <authorList>
            <person name="Kim S."/>
            <person name="Park J."/>
            <person name="Yeom S.-I."/>
            <person name="Kim Y.-M."/>
            <person name="Seo E."/>
            <person name="Kim K.-T."/>
            <person name="Kim M.-S."/>
            <person name="Lee J.M."/>
            <person name="Cheong K."/>
            <person name="Shin H.-S."/>
            <person name="Kim S.-B."/>
            <person name="Han K."/>
            <person name="Lee J."/>
            <person name="Park M."/>
            <person name="Lee H.-A."/>
            <person name="Lee H.-Y."/>
            <person name="Lee Y."/>
            <person name="Oh S."/>
            <person name="Lee J.H."/>
            <person name="Choi E."/>
            <person name="Choi E."/>
            <person name="Lee S.E."/>
            <person name="Jeon J."/>
            <person name="Kim H."/>
            <person name="Choi G."/>
            <person name="Song H."/>
            <person name="Lee J."/>
            <person name="Lee S.-C."/>
            <person name="Kwon J.-K."/>
            <person name="Lee H.-Y."/>
            <person name="Koo N."/>
            <person name="Hong Y."/>
            <person name="Kim R.W."/>
            <person name="Kang W.-H."/>
            <person name="Huh J.H."/>
            <person name="Kang B.-C."/>
            <person name="Yang T.-J."/>
            <person name="Lee Y.-H."/>
            <person name="Bennetzen J.L."/>
            <person name="Choi D."/>
        </authorList>
    </citation>
    <scope>NUCLEOTIDE SEQUENCE [LARGE SCALE GENOMIC DNA]</scope>
    <source>
        <strain evidence="14">cv. PBC81</strain>
    </source>
</reference>
<dbReference type="Pfam" id="PF05922">
    <property type="entry name" value="Inhibitor_I9"/>
    <property type="match status" value="1"/>
</dbReference>
<dbReference type="GO" id="GO:0006508">
    <property type="term" value="P:proteolysis"/>
    <property type="evidence" value="ECO:0007669"/>
    <property type="project" value="UniProtKB-KW"/>
</dbReference>
<evidence type="ECO:0000259" key="11">
    <source>
        <dbReference type="Pfam" id="PF05922"/>
    </source>
</evidence>
<evidence type="ECO:0000256" key="2">
    <source>
        <dbReference type="ARBA" id="ARBA00022670"/>
    </source>
</evidence>
<dbReference type="Pfam" id="PF00082">
    <property type="entry name" value="Peptidase_S8"/>
    <property type="match status" value="1"/>
</dbReference>
<dbReference type="InterPro" id="IPR036852">
    <property type="entry name" value="Peptidase_S8/S53_dom_sf"/>
</dbReference>
<evidence type="ECO:0000256" key="6">
    <source>
        <dbReference type="PIRSR" id="PIRSR615500-1"/>
    </source>
</evidence>
<evidence type="ECO:0000259" key="9">
    <source>
        <dbReference type="Pfam" id="PF00082"/>
    </source>
</evidence>
<feature type="active site" description="Charge relay system" evidence="6 7">
    <location>
        <position position="548"/>
    </location>
</feature>
<accession>A0A2G2V587</accession>
<gene>
    <name evidence="13" type="ORF">CQW23_32234</name>
</gene>
<evidence type="ECO:0000313" key="14">
    <source>
        <dbReference type="Proteomes" id="UP000224567"/>
    </source>
</evidence>
<evidence type="ECO:0000256" key="7">
    <source>
        <dbReference type="PROSITE-ProRule" id="PRU01240"/>
    </source>
</evidence>
<organism evidence="13 14">
    <name type="scientific">Capsicum baccatum</name>
    <name type="common">Peruvian pepper</name>
    <dbReference type="NCBI Taxonomy" id="33114"/>
    <lineage>
        <taxon>Eukaryota</taxon>
        <taxon>Viridiplantae</taxon>
        <taxon>Streptophyta</taxon>
        <taxon>Embryophyta</taxon>
        <taxon>Tracheophyta</taxon>
        <taxon>Spermatophyta</taxon>
        <taxon>Magnoliopsida</taxon>
        <taxon>eudicotyledons</taxon>
        <taxon>Gunneridae</taxon>
        <taxon>Pentapetalae</taxon>
        <taxon>asterids</taxon>
        <taxon>lamiids</taxon>
        <taxon>Solanales</taxon>
        <taxon>Solanaceae</taxon>
        <taxon>Solanoideae</taxon>
        <taxon>Capsiceae</taxon>
        <taxon>Capsicum</taxon>
    </lineage>
</organism>
<dbReference type="InterPro" id="IPR045051">
    <property type="entry name" value="SBT"/>
</dbReference>
<dbReference type="Gene3D" id="3.50.30.30">
    <property type="match status" value="1"/>
</dbReference>
<comment type="similarity">
    <text evidence="1 7">Belongs to the peptidase S8 family.</text>
</comment>
<evidence type="ECO:0000256" key="1">
    <source>
        <dbReference type="ARBA" id="ARBA00011073"/>
    </source>
</evidence>
<feature type="domain" description="Peptidase S8/S53" evidence="9">
    <location>
        <begin position="134"/>
        <end position="581"/>
    </location>
</feature>
<dbReference type="PROSITE" id="PS51892">
    <property type="entry name" value="SUBTILASE"/>
    <property type="match status" value="1"/>
</dbReference>
<evidence type="ECO:0000256" key="3">
    <source>
        <dbReference type="ARBA" id="ARBA00022729"/>
    </source>
</evidence>
<dbReference type="FunFam" id="3.40.50.200:FF:000006">
    <property type="entry name" value="Subtilisin-like protease SBT1.5"/>
    <property type="match status" value="1"/>
</dbReference>
<dbReference type="FunFam" id="2.60.40.2310:FF:000001">
    <property type="entry name" value="Subtilisin-like protease SBT1.5"/>
    <property type="match status" value="1"/>
</dbReference>